<dbReference type="EMBL" id="CP017755">
    <property type="protein sequence ID" value="AOZ10345.1"/>
    <property type="molecule type" value="Genomic_DNA"/>
</dbReference>
<dbReference type="CDD" id="cd00887">
    <property type="entry name" value="MoeA"/>
    <property type="match status" value="1"/>
</dbReference>
<dbReference type="Gene3D" id="3.40.980.10">
    <property type="entry name" value="MoaB/Mog-like domain"/>
    <property type="match status" value="1"/>
</dbReference>
<dbReference type="InterPro" id="IPR038987">
    <property type="entry name" value="MoeA-like"/>
</dbReference>
<comment type="cofactor">
    <cofactor evidence="6">
        <name>Mg(2+)</name>
        <dbReference type="ChEBI" id="CHEBI:18420"/>
    </cofactor>
</comment>
<dbReference type="InterPro" id="IPR001453">
    <property type="entry name" value="MoaB/Mog_dom"/>
</dbReference>
<dbReference type="SUPFAM" id="SSF63867">
    <property type="entry name" value="MoeA C-terminal domain-like"/>
    <property type="match status" value="1"/>
</dbReference>
<gene>
    <name evidence="8" type="ORF">BKK80_32675</name>
</gene>
<dbReference type="SMART" id="SM00852">
    <property type="entry name" value="MoCF_biosynth"/>
    <property type="match status" value="1"/>
</dbReference>
<dbReference type="Pfam" id="PF00994">
    <property type="entry name" value="MoCF_biosynth"/>
    <property type="match status" value="1"/>
</dbReference>
<dbReference type="PANTHER" id="PTHR10192:SF5">
    <property type="entry name" value="GEPHYRIN"/>
    <property type="match status" value="1"/>
</dbReference>
<dbReference type="InterPro" id="IPR005111">
    <property type="entry name" value="MoeA_C_domain_IV"/>
</dbReference>
<dbReference type="Gene3D" id="3.90.105.10">
    <property type="entry name" value="Molybdopterin biosynthesis moea protein, domain 2"/>
    <property type="match status" value="1"/>
</dbReference>
<feature type="domain" description="MoaB/Mog" evidence="7">
    <location>
        <begin position="177"/>
        <end position="315"/>
    </location>
</feature>
<keyword evidence="6" id="KW-0460">Magnesium</keyword>
<accession>A0ABN4TYX3</accession>
<sequence>MPHALAFADAQQRFVSAFPAPALSMRIALAHARGRVLAVPLRAAFDQPPADQSAMDGYAVRHADLGAGRPLRIQQRCYAGEVPLPLGEGCATRLFTGSLLPAAADTVIMQEQAREADGHVVFDAGVRPGLHIRRQGEEFRAGQLLIAAGTCLGPLHVGLAAAQGIDALNVFPALRVGILTSGDELVPPGRIRMRHQIYDSNAPMLAGLVENMGGVVTQALHAPDTEQAIRQALSELRARSDLVLSVGGASVGEKDRVRPALASLGAQVLLSGVAMKPGKPVSLARLDGAPVVVLPGNPGAALAVFALLVGPLMRRLQGRAEPLPAALPLPLGFAPGVDAARERFFRVRCATGPDGRPCLERLPEQGAGAVLGLARADGLARIAAGASLAPGDSAPYHDFAHWLA</sequence>
<reference evidence="8 9" key="1">
    <citation type="submission" date="2016-10" db="EMBL/GenBank/DDBJ databases">
        <title>Complete genome sequences of three Cupriavidus strains isolated from various Malaysian environments.</title>
        <authorList>
            <person name="Abdullah A.A.-A."/>
            <person name="Shafie N.A.H."/>
            <person name="Lau N.S."/>
        </authorList>
    </citation>
    <scope>NUCLEOTIDE SEQUENCE [LARGE SCALE GENOMIC DNA]</scope>
    <source>
        <strain evidence="8 9">USMAA1020</strain>
    </source>
</reference>
<proteinExistence type="inferred from homology"/>
<evidence type="ECO:0000256" key="4">
    <source>
        <dbReference type="ARBA" id="ARBA00023150"/>
    </source>
</evidence>
<protein>
    <recommendedName>
        <fullName evidence="6">Molybdopterin molybdenumtransferase</fullName>
        <ecNumber evidence="6">2.10.1.1</ecNumber>
    </recommendedName>
</protein>
<dbReference type="PANTHER" id="PTHR10192">
    <property type="entry name" value="MOLYBDOPTERIN BIOSYNTHESIS PROTEIN"/>
    <property type="match status" value="1"/>
</dbReference>
<comment type="pathway">
    <text evidence="2 6">Cofactor biosynthesis; molybdopterin biosynthesis.</text>
</comment>
<evidence type="ECO:0000256" key="3">
    <source>
        <dbReference type="ARBA" id="ARBA00010763"/>
    </source>
</evidence>
<evidence type="ECO:0000313" key="9">
    <source>
        <dbReference type="Proteomes" id="UP000177515"/>
    </source>
</evidence>
<keyword evidence="6" id="KW-0479">Metal-binding</keyword>
<keyword evidence="4 6" id="KW-0501">Molybdenum cofactor biosynthesis</keyword>
<dbReference type="EC" id="2.10.1.1" evidence="6"/>
<comment type="function">
    <text evidence="1 6">Catalyzes the insertion of molybdate into adenylated molybdopterin with the concomitant release of AMP.</text>
</comment>
<dbReference type="Pfam" id="PF03454">
    <property type="entry name" value="MoeA_C"/>
    <property type="match status" value="1"/>
</dbReference>
<evidence type="ECO:0000259" key="7">
    <source>
        <dbReference type="SMART" id="SM00852"/>
    </source>
</evidence>
<comment type="catalytic activity">
    <reaction evidence="5">
        <text>adenylyl-molybdopterin + molybdate = Mo-molybdopterin + AMP + H(+)</text>
        <dbReference type="Rhea" id="RHEA:35047"/>
        <dbReference type="ChEBI" id="CHEBI:15378"/>
        <dbReference type="ChEBI" id="CHEBI:36264"/>
        <dbReference type="ChEBI" id="CHEBI:62727"/>
        <dbReference type="ChEBI" id="CHEBI:71302"/>
        <dbReference type="ChEBI" id="CHEBI:456215"/>
        <dbReference type="EC" id="2.10.1.1"/>
    </reaction>
</comment>
<dbReference type="SUPFAM" id="SSF53218">
    <property type="entry name" value="Molybdenum cofactor biosynthesis proteins"/>
    <property type="match status" value="1"/>
</dbReference>
<evidence type="ECO:0000256" key="1">
    <source>
        <dbReference type="ARBA" id="ARBA00002901"/>
    </source>
</evidence>
<dbReference type="NCBIfam" id="TIGR00177">
    <property type="entry name" value="molyb_syn"/>
    <property type="match status" value="1"/>
</dbReference>
<evidence type="ECO:0000256" key="2">
    <source>
        <dbReference type="ARBA" id="ARBA00005046"/>
    </source>
</evidence>
<dbReference type="InterPro" id="IPR036135">
    <property type="entry name" value="MoeA_linker/N_sf"/>
</dbReference>
<dbReference type="Gene3D" id="2.170.190.11">
    <property type="entry name" value="Molybdopterin biosynthesis moea protein, domain 3"/>
    <property type="match status" value="1"/>
</dbReference>
<dbReference type="SUPFAM" id="SSF63882">
    <property type="entry name" value="MoeA N-terminal region -like"/>
    <property type="match status" value="1"/>
</dbReference>
<evidence type="ECO:0000313" key="8">
    <source>
        <dbReference type="EMBL" id="AOZ10345.1"/>
    </source>
</evidence>
<dbReference type="Pfam" id="PF03453">
    <property type="entry name" value="MoeA_N"/>
    <property type="match status" value="1"/>
</dbReference>
<dbReference type="InterPro" id="IPR005110">
    <property type="entry name" value="MoeA_linker/N"/>
</dbReference>
<dbReference type="RefSeq" id="WP_071018190.1">
    <property type="nucleotide sequence ID" value="NZ_CP017755.1"/>
</dbReference>
<keyword evidence="6" id="KW-0500">Molybdenum</keyword>
<comment type="similarity">
    <text evidence="3 6">Belongs to the MoeA family.</text>
</comment>
<dbReference type="InterPro" id="IPR036425">
    <property type="entry name" value="MoaB/Mog-like_dom_sf"/>
</dbReference>
<dbReference type="Proteomes" id="UP000177515">
    <property type="component" value="Chromosome 2"/>
</dbReference>
<organism evidence="8 9">
    <name type="scientific">Cupriavidus malaysiensis</name>
    <dbReference type="NCBI Taxonomy" id="367825"/>
    <lineage>
        <taxon>Bacteria</taxon>
        <taxon>Pseudomonadati</taxon>
        <taxon>Pseudomonadota</taxon>
        <taxon>Betaproteobacteria</taxon>
        <taxon>Burkholderiales</taxon>
        <taxon>Burkholderiaceae</taxon>
        <taxon>Cupriavidus</taxon>
    </lineage>
</organism>
<keyword evidence="6" id="KW-0808">Transferase</keyword>
<evidence type="ECO:0000256" key="5">
    <source>
        <dbReference type="ARBA" id="ARBA00047317"/>
    </source>
</evidence>
<evidence type="ECO:0000256" key="6">
    <source>
        <dbReference type="RuleBase" id="RU365090"/>
    </source>
</evidence>
<dbReference type="InterPro" id="IPR008284">
    <property type="entry name" value="MoCF_biosynth_CS"/>
</dbReference>
<name>A0ABN4TYX3_9BURK</name>
<dbReference type="PROSITE" id="PS01079">
    <property type="entry name" value="MOCF_BIOSYNTHESIS_2"/>
    <property type="match status" value="1"/>
</dbReference>
<dbReference type="InterPro" id="IPR036688">
    <property type="entry name" value="MoeA_C_domain_IV_sf"/>
</dbReference>
<keyword evidence="9" id="KW-1185">Reference proteome</keyword>
<dbReference type="Gene3D" id="2.40.340.10">
    <property type="entry name" value="MoeA, C-terminal, domain IV"/>
    <property type="match status" value="1"/>
</dbReference>